<accession>A0A3R5U0Y2</accession>
<dbReference type="NCBIfam" id="TIGR01009">
    <property type="entry name" value="rpsC_bact"/>
    <property type="match status" value="1"/>
</dbReference>
<dbReference type="SUPFAM" id="SSF54814">
    <property type="entry name" value="Prokaryotic type KH domain (KH-domain type II)"/>
    <property type="match status" value="1"/>
</dbReference>
<dbReference type="InterPro" id="IPR009019">
    <property type="entry name" value="KH_sf_prok-type"/>
</dbReference>
<proteinExistence type="inferred from homology"/>
<feature type="domain" description="Small ribosomal subunit protein uS3 C-terminal" evidence="6">
    <location>
        <begin position="134"/>
        <end position="224"/>
    </location>
</feature>
<dbReference type="Gene3D" id="3.30.1140.32">
    <property type="entry name" value="Ribosomal protein S3, C-terminal domain"/>
    <property type="match status" value="1"/>
</dbReference>
<evidence type="ECO:0000313" key="7">
    <source>
        <dbReference type="EMBL" id="QAA11956.1"/>
    </source>
</evidence>
<dbReference type="HAMAP" id="MF_01309_B">
    <property type="entry name" value="Ribosomal_uS3_B"/>
    <property type="match status" value="1"/>
</dbReference>
<protein>
    <recommendedName>
        <fullName evidence="4">Small ribosomal subunit protein uS3c</fullName>
    </recommendedName>
</protein>
<evidence type="ECO:0000256" key="3">
    <source>
        <dbReference type="ARBA" id="ARBA00023274"/>
    </source>
</evidence>
<dbReference type="InterPro" id="IPR005704">
    <property type="entry name" value="Ribosomal_uS3_bac-typ"/>
</dbReference>
<evidence type="ECO:0000256" key="5">
    <source>
        <dbReference type="RuleBase" id="RU003624"/>
    </source>
</evidence>
<dbReference type="InterPro" id="IPR001351">
    <property type="entry name" value="Ribosomal_uS3_C"/>
</dbReference>
<dbReference type="PANTHER" id="PTHR11760:SF19">
    <property type="entry name" value="SMALL RIBOSOMAL SUBUNIT PROTEIN US3C"/>
    <property type="match status" value="1"/>
</dbReference>
<evidence type="ECO:0000256" key="2">
    <source>
        <dbReference type="ARBA" id="ARBA00022980"/>
    </source>
</evidence>
<evidence type="ECO:0000259" key="6">
    <source>
        <dbReference type="Pfam" id="PF00189"/>
    </source>
</evidence>
<keyword evidence="2 5" id="KW-0689">Ribosomal protein</keyword>
<organism evidence="7">
    <name type="scientific">Pseudellipsoidion edaphicum</name>
    <dbReference type="NCBI Taxonomy" id="1431838"/>
    <lineage>
        <taxon>Eukaryota</taxon>
        <taxon>Sar</taxon>
        <taxon>Stramenopiles</taxon>
        <taxon>Ochrophyta</taxon>
        <taxon>Eustigmatophyceae</taxon>
        <taxon>Eustigmatales</taxon>
        <taxon>Neomonodaceae</taxon>
        <taxon>Pseudellipsoidion</taxon>
    </lineage>
</organism>
<dbReference type="PANTHER" id="PTHR11760">
    <property type="entry name" value="30S/40S RIBOSOMAL PROTEIN S3"/>
    <property type="match status" value="1"/>
</dbReference>
<evidence type="ECO:0000256" key="1">
    <source>
        <dbReference type="ARBA" id="ARBA00010761"/>
    </source>
</evidence>
<dbReference type="GO" id="GO:0022627">
    <property type="term" value="C:cytosolic small ribosomal subunit"/>
    <property type="evidence" value="ECO:0007669"/>
    <property type="project" value="TreeGrafter"/>
</dbReference>
<geneLocation type="plastid" evidence="7"/>
<name>A0A3R5U0Y2_9STRA</name>
<dbReference type="Pfam" id="PF00189">
    <property type="entry name" value="Ribosomal_S3_C"/>
    <property type="match status" value="1"/>
</dbReference>
<dbReference type="CDD" id="cd02412">
    <property type="entry name" value="KH-II_30S_S3"/>
    <property type="match status" value="1"/>
</dbReference>
<dbReference type="GO" id="GO:0006412">
    <property type="term" value="P:translation"/>
    <property type="evidence" value="ECO:0007669"/>
    <property type="project" value="InterPro"/>
</dbReference>
<dbReference type="Gene3D" id="3.30.300.20">
    <property type="match status" value="1"/>
</dbReference>
<dbReference type="PROSITE" id="PS00548">
    <property type="entry name" value="RIBOSOMAL_S3"/>
    <property type="match status" value="1"/>
</dbReference>
<dbReference type="InterPro" id="IPR057258">
    <property type="entry name" value="Ribosomal_uS3"/>
</dbReference>
<gene>
    <name evidence="7" type="primary">rps3</name>
</gene>
<reference evidence="7" key="1">
    <citation type="journal article" date="2019" name="Genome Biol. Evol.">
        <title>Plastid Genomes and Proteins Illuminate the Evolution of Eustigmatophyte Algae and Their Bacterial Endosymbionts.</title>
        <authorList>
            <person name="Sevcikova T."/>
            <person name="Yurchenko T."/>
            <person name="Fawley K.P."/>
            <person name="Amaral R."/>
            <person name="Strnad H."/>
            <person name="Santos L.M."/>
            <person name="Fawley M.W."/>
            <person name="Elias M."/>
        </authorList>
    </citation>
    <scope>NUCLEOTIDE SEQUENCE</scope>
    <source>
        <strain evidence="7">CAUP Q 401</strain>
    </source>
</reference>
<dbReference type="EMBL" id="MK281457">
    <property type="protein sequence ID" value="QAA11956.1"/>
    <property type="molecule type" value="Genomic_DNA"/>
</dbReference>
<keyword evidence="7" id="KW-0934">Plastid</keyword>
<dbReference type="RefSeq" id="YP_009551019.1">
    <property type="nucleotide sequence ID" value="NC_040299.1"/>
</dbReference>
<dbReference type="GO" id="GO:0003735">
    <property type="term" value="F:structural constituent of ribosome"/>
    <property type="evidence" value="ECO:0007669"/>
    <property type="project" value="InterPro"/>
</dbReference>
<dbReference type="GeneID" id="38948162"/>
<evidence type="ECO:0000256" key="4">
    <source>
        <dbReference type="ARBA" id="ARBA00035154"/>
    </source>
</evidence>
<dbReference type="AlphaFoldDB" id="A0A3R5U0Y2"/>
<dbReference type="GO" id="GO:0003723">
    <property type="term" value="F:RNA binding"/>
    <property type="evidence" value="ECO:0007669"/>
    <property type="project" value="InterPro"/>
</dbReference>
<dbReference type="InterPro" id="IPR018280">
    <property type="entry name" value="Ribosomal_uS3_CS"/>
</dbReference>
<comment type="similarity">
    <text evidence="1 5">Belongs to the universal ribosomal protein uS3 family.</text>
</comment>
<dbReference type="SUPFAM" id="SSF54821">
    <property type="entry name" value="Ribosomal protein S3 C-terminal domain"/>
    <property type="match status" value="1"/>
</dbReference>
<keyword evidence="3 5" id="KW-0687">Ribonucleoprotein</keyword>
<sequence length="227" mass="26221">MGQKVHPIGFRLGITEEHKSKWYANFSDYKNYLKTDFEIRKVWSNLLKELGKNQLDEISDRSNLVINYPPTRDQIHLNIYTVNPDLLISELKTLSSQVRFSKFLGNQLENRKLIVILRKVKFPSIEPNFVAQSVAKKLEKRMPFRRAVRTALSEFKKGAKQSKLDPRQKGIKIQVGGRLNGAEIARAEWVREGRIPLHTLQAKIQYATERAETIYGTLGVKVWICKG</sequence>
<dbReference type="InterPro" id="IPR036419">
    <property type="entry name" value="Ribosomal_S3_C_sf"/>
</dbReference>
<dbReference type="InterPro" id="IPR015946">
    <property type="entry name" value="KH_dom-like_a/b"/>
</dbReference>